<gene>
    <name evidence="2" type="ORF">HYR64_03705</name>
</gene>
<organism evidence="2 3">
    <name type="scientific">Fimbriimonas ginsengisoli</name>
    <dbReference type="NCBI Taxonomy" id="1005039"/>
    <lineage>
        <taxon>Bacteria</taxon>
        <taxon>Bacillati</taxon>
        <taxon>Armatimonadota</taxon>
        <taxon>Fimbriimonadia</taxon>
        <taxon>Fimbriimonadales</taxon>
        <taxon>Fimbriimonadaceae</taxon>
        <taxon>Fimbriimonas</taxon>
    </lineage>
</organism>
<evidence type="ECO:0000256" key="1">
    <source>
        <dbReference type="SAM" id="Phobius"/>
    </source>
</evidence>
<keyword evidence="1" id="KW-1133">Transmembrane helix</keyword>
<protein>
    <submittedName>
        <fullName evidence="2">Uncharacterized protein</fullName>
    </submittedName>
</protein>
<feature type="transmembrane region" description="Helical" evidence="1">
    <location>
        <begin position="119"/>
        <end position="143"/>
    </location>
</feature>
<dbReference type="AlphaFoldDB" id="A0A931PTB7"/>
<reference evidence="2" key="1">
    <citation type="submission" date="2020-07" db="EMBL/GenBank/DDBJ databases">
        <title>Huge and variable diversity of episymbiotic CPR bacteria and DPANN archaea in groundwater ecosystems.</title>
        <authorList>
            <person name="He C.Y."/>
            <person name="Keren R."/>
            <person name="Whittaker M."/>
            <person name="Farag I.F."/>
            <person name="Doudna J."/>
            <person name="Cate J.H.D."/>
            <person name="Banfield J.F."/>
        </authorList>
    </citation>
    <scope>NUCLEOTIDE SEQUENCE</scope>
    <source>
        <strain evidence="2">NC_groundwater_17_Pr7_B-0.1um_64_12</strain>
    </source>
</reference>
<name>A0A931PTB7_FIMGI</name>
<sequence length="200" mass="21812">MKGLWDSYATRIRFGIGMYAAYAALVHLVLGIDAVRMSFASGSEEFRRSLALMSERGSISLWTGVIGQLGFSIYFALALLLPLGKSSTADIPTASPAQPFGETGWNEFKPVVRGLMTPIATWLIFWAVSAAWASVIYARYVALTAHVGSSFEPPLDQTLYPRLLRELGTILFCGMAAWVLLANREKRGANNDERAVDATG</sequence>
<feature type="transmembrane region" description="Helical" evidence="1">
    <location>
        <begin position="163"/>
        <end position="181"/>
    </location>
</feature>
<proteinExistence type="predicted"/>
<evidence type="ECO:0000313" key="2">
    <source>
        <dbReference type="EMBL" id="MBI1756194.1"/>
    </source>
</evidence>
<dbReference type="EMBL" id="JACOSL010000026">
    <property type="protein sequence ID" value="MBI1756194.1"/>
    <property type="molecule type" value="Genomic_DNA"/>
</dbReference>
<accession>A0A931PTB7</accession>
<keyword evidence="1" id="KW-0812">Transmembrane</keyword>
<keyword evidence="1" id="KW-0472">Membrane</keyword>
<comment type="caution">
    <text evidence="2">The sequence shown here is derived from an EMBL/GenBank/DDBJ whole genome shotgun (WGS) entry which is preliminary data.</text>
</comment>
<dbReference type="Proteomes" id="UP000727962">
    <property type="component" value="Unassembled WGS sequence"/>
</dbReference>
<feature type="transmembrane region" description="Helical" evidence="1">
    <location>
        <begin position="12"/>
        <end position="39"/>
    </location>
</feature>
<feature type="transmembrane region" description="Helical" evidence="1">
    <location>
        <begin position="59"/>
        <end position="81"/>
    </location>
</feature>
<evidence type="ECO:0000313" key="3">
    <source>
        <dbReference type="Proteomes" id="UP000727962"/>
    </source>
</evidence>